<evidence type="ECO:0000313" key="4">
    <source>
        <dbReference type="Proteomes" id="UP000038045"/>
    </source>
</evidence>
<evidence type="ECO:0000256" key="2">
    <source>
        <dbReference type="ARBA" id="ARBA00022927"/>
    </source>
</evidence>
<dbReference type="WBParaSite" id="PTRK_0000251300.1">
    <property type="protein sequence ID" value="PTRK_0000251300.1"/>
    <property type="gene ID" value="PTRK_0000251300"/>
</dbReference>
<dbReference type="Proteomes" id="UP000038045">
    <property type="component" value="Unplaced"/>
</dbReference>
<dbReference type="InterPro" id="IPR045111">
    <property type="entry name" value="Vps41/Vps8"/>
</dbReference>
<keyword evidence="1" id="KW-0813">Transport</keyword>
<dbReference type="GO" id="GO:0016236">
    <property type="term" value="P:macroautophagy"/>
    <property type="evidence" value="ECO:0007669"/>
    <property type="project" value="TreeGrafter"/>
</dbReference>
<feature type="repeat" description="CHCR" evidence="3">
    <location>
        <begin position="394"/>
        <end position="546"/>
    </location>
</feature>
<accession>A0A0N4Z5W8</accession>
<dbReference type="STRING" id="131310.A0A0N4Z5W8"/>
<dbReference type="PANTHER" id="PTHR12616">
    <property type="entry name" value="VACUOLAR PROTEIN SORTING VPS41"/>
    <property type="match status" value="1"/>
</dbReference>
<sequence length="711" mass="82316">MDVEPNISKNPLLSYPPVHHWLNEKVFAVGWLNCLTYYKMKESVVVKGIEVLKNVEIIKNFKLEDDFMIAGISFIQHDTMVEKNPEIVLYGMHKNNNDTSRCESVVSLNAPPSTIMSGDGEGNVGKVNVKILKGITSTDYITTAEDIIDMNGLSANQLYRLKMYGVPYDKEYFLVGERCIIKALATTLNERLEWRIENELLFEAVEFAKQYRSLLDRESVIHAGRKLMEKLLRDTDYISASDQLPSICNKDKSEWKYMFNAYKMEGILYLFSYALSCDKPILEKEYYQEVIEDALKRNAVIFRKIIETWDQNLYDHKIVMNKLKMVLAKLPKKGPPEINQRRRELLLAMARLLTYEKDYEMAADIYIKACDKFIFNWIGQHNVYNTIKERLPELMKISKNDTIQLIYDNDADPKVVLHELRNHQDYQLDFLLSLFERGEGAEYGNLAVELFVKCRKEDLLQFLQKNDNYIIREATNICRRDKMFEELIYLLSRSGFESLKEALNIIIDEFKDINRAIRFCKENHGDGELWGYLLSFCEQTPQVVKDILEQAGTSIDPLTIIENINEKLQIPDLTKSLIRLTKACEIEIDNLEICSHILIEDINSKYAACVNRKPIYVNILKEDKCNLCNHILDKDSDICLFQCGHSFHHQCLSLEANKVSSNKKISIPSIYDVLNASGSLSEKDLLCNDDSNPFLENTVEEPAYFCTICDK</sequence>
<dbReference type="GO" id="GO:0030897">
    <property type="term" value="C:HOPS complex"/>
    <property type="evidence" value="ECO:0007669"/>
    <property type="project" value="TreeGrafter"/>
</dbReference>
<evidence type="ECO:0000313" key="5">
    <source>
        <dbReference type="WBParaSite" id="PTRK_0000251300.1"/>
    </source>
</evidence>
<keyword evidence="2" id="KW-0653">Protein transport</keyword>
<reference evidence="5" key="1">
    <citation type="submission" date="2017-02" db="UniProtKB">
        <authorList>
            <consortium name="WormBaseParasite"/>
        </authorList>
    </citation>
    <scope>IDENTIFICATION</scope>
</reference>
<dbReference type="PROSITE" id="PS50236">
    <property type="entry name" value="CHCR"/>
    <property type="match status" value="1"/>
</dbReference>
<name>A0A0N4Z5W8_PARTI</name>
<dbReference type="InterPro" id="IPR000547">
    <property type="entry name" value="Clathrin_H-chain/VPS_repeat"/>
</dbReference>
<proteinExistence type="predicted"/>
<dbReference type="SMART" id="SM00299">
    <property type="entry name" value="CLH"/>
    <property type="match status" value="1"/>
</dbReference>
<dbReference type="GO" id="GO:0009267">
    <property type="term" value="P:cellular response to starvation"/>
    <property type="evidence" value="ECO:0007669"/>
    <property type="project" value="TreeGrafter"/>
</dbReference>
<evidence type="ECO:0000256" key="1">
    <source>
        <dbReference type="ARBA" id="ARBA00022448"/>
    </source>
</evidence>
<dbReference type="Gene3D" id="1.25.40.10">
    <property type="entry name" value="Tetratricopeptide repeat domain"/>
    <property type="match status" value="1"/>
</dbReference>
<protein>
    <submittedName>
        <fullName evidence="5">RING-type domain-containing protein</fullName>
    </submittedName>
</protein>
<dbReference type="AlphaFoldDB" id="A0A0N4Z5W8"/>
<keyword evidence="4" id="KW-1185">Reference proteome</keyword>
<organism evidence="4 5">
    <name type="scientific">Parastrongyloides trichosuri</name>
    <name type="common">Possum-specific nematode worm</name>
    <dbReference type="NCBI Taxonomy" id="131310"/>
    <lineage>
        <taxon>Eukaryota</taxon>
        <taxon>Metazoa</taxon>
        <taxon>Ecdysozoa</taxon>
        <taxon>Nematoda</taxon>
        <taxon>Chromadorea</taxon>
        <taxon>Rhabditida</taxon>
        <taxon>Tylenchina</taxon>
        <taxon>Panagrolaimomorpha</taxon>
        <taxon>Strongyloidoidea</taxon>
        <taxon>Strongyloididae</taxon>
        <taxon>Parastrongyloides</taxon>
    </lineage>
</organism>
<dbReference type="PANTHER" id="PTHR12616:SF1">
    <property type="entry name" value="VACUOLAR PROTEIN SORTING-ASSOCIATED PROTEIN 41 HOMOLOG"/>
    <property type="match status" value="1"/>
</dbReference>
<dbReference type="InterPro" id="IPR011990">
    <property type="entry name" value="TPR-like_helical_dom_sf"/>
</dbReference>
<dbReference type="GO" id="GO:0005770">
    <property type="term" value="C:late endosome"/>
    <property type="evidence" value="ECO:0007669"/>
    <property type="project" value="TreeGrafter"/>
</dbReference>
<dbReference type="GO" id="GO:0006623">
    <property type="term" value="P:protein targeting to vacuole"/>
    <property type="evidence" value="ECO:0007669"/>
    <property type="project" value="InterPro"/>
</dbReference>
<dbReference type="GO" id="GO:0034058">
    <property type="term" value="P:endosomal vesicle fusion"/>
    <property type="evidence" value="ECO:0007669"/>
    <property type="project" value="TreeGrafter"/>
</dbReference>
<dbReference type="Pfam" id="PF23556">
    <property type="entry name" value="TPR_Vps41"/>
    <property type="match status" value="1"/>
</dbReference>
<evidence type="ECO:0000256" key="3">
    <source>
        <dbReference type="PROSITE-ProRule" id="PRU01006"/>
    </source>
</evidence>